<organism evidence="1 2">
    <name type="scientific">Neophaeococcomyces mojaviensis</name>
    <dbReference type="NCBI Taxonomy" id="3383035"/>
    <lineage>
        <taxon>Eukaryota</taxon>
        <taxon>Fungi</taxon>
        <taxon>Dikarya</taxon>
        <taxon>Ascomycota</taxon>
        <taxon>Pezizomycotina</taxon>
        <taxon>Eurotiomycetes</taxon>
        <taxon>Chaetothyriomycetidae</taxon>
        <taxon>Chaetothyriales</taxon>
        <taxon>Chaetothyriales incertae sedis</taxon>
        <taxon>Neophaeococcomyces</taxon>
    </lineage>
</organism>
<reference evidence="1" key="1">
    <citation type="submission" date="2022-10" db="EMBL/GenBank/DDBJ databases">
        <title>Culturing micro-colonial fungi from biological soil crusts in the Mojave desert and describing Neophaeococcomyces mojavensis, and introducing the new genera and species Taxawa tesnikishii.</title>
        <authorList>
            <person name="Kurbessoian T."/>
            <person name="Stajich J.E."/>
        </authorList>
    </citation>
    <scope>NUCLEOTIDE SEQUENCE</scope>
    <source>
        <strain evidence="1">JES_112</strain>
    </source>
</reference>
<keyword evidence="1" id="KW-0808">Transferase</keyword>
<keyword evidence="2" id="KW-1185">Reference proteome</keyword>
<proteinExistence type="predicted"/>
<comment type="caution">
    <text evidence="1">The sequence shown here is derived from an EMBL/GenBank/DDBJ whole genome shotgun (WGS) entry which is preliminary data.</text>
</comment>
<protein>
    <submittedName>
        <fullName evidence="1">Chk1 protein kinase</fullName>
        <ecNumber evidence="1">2.7.13.3</ecNumber>
    </submittedName>
</protein>
<dbReference type="EMBL" id="JAPDRQ010000131">
    <property type="protein sequence ID" value="KAJ9654108.1"/>
    <property type="molecule type" value="Genomic_DNA"/>
</dbReference>
<gene>
    <name evidence="1" type="primary">CHK1</name>
    <name evidence="1" type="ORF">H2198_006788</name>
</gene>
<evidence type="ECO:0000313" key="2">
    <source>
        <dbReference type="Proteomes" id="UP001172386"/>
    </source>
</evidence>
<dbReference type="Proteomes" id="UP001172386">
    <property type="component" value="Unassembled WGS sequence"/>
</dbReference>
<evidence type="ECO:0000313" key="1">
    <source>
        <dbReference type="EMBL" id="KAJ9654108.1"/>
    </source>
</evidence>
<keyword evidence="1" id="KW-0418">Kinase</keyword>
<name>A0ACC3A281_9EURO</name>
<accession>A0ACC3A281</accession>
<sequence>MEEEILGADLPLPPTRLFERLAQIPRYTWDQSYTPFHSTYDHWHVFGVLHNSSDLDTPQTNSSTFSTILTPTSNRSSPRLGSRPHFRHHWSSISGASTDSEISSARAEPEQVWIPVIARISTHVLRLEREFKQMKQIVKDCDPSYEHIMRPVDMFKLPATTGDTPAMLVCIYETPGPNHLREVMNFGPAFFGLRTRKLSTDITPGELVPLQSFLDFAIGACESLELLHHGANRIHGELRQDTFHWSREQNLVRLMNIGNGPRAFENLLSSNGWAATSKELGVKNKLAFIAPEQTGRLAAEPDSRTDIYSLGILFWSLLTGRPAFDAEAPIDIIQKVLSSRLPLVSSLRMDVPDAISHVIQKMTQKQMDERYNSVNGLKHDLVELQKLLGEGDQSKISEYQIGRRDVSSFFILPSKTVGHHVEHDKVCKIVEKMYKRHLNSSGKAAQNNLLYSTTSNSSVSESRLDGPDTIDGSETSSSFGGRESRSNSTTVGLEPNYSFGRPNLFIGGRAITEARNNSFDGSDRDSVLSGPFALSAMDTLGPIGRLNRRPPPRSKKRTKTEAVLLTGPQGAGKSTFLKGIQPHVRKHGYFASSKFDKARPTPFEPMLKVMASLFRQIFSEKEVGTPYHEAVRSHVKPLWHVLHTMLDLPETLLDSATPSKKLLLSSESSVSKPDLPNLETKSLFSGSTANTRDANDFLRGPASTKSIRLINTYMDVLRLLSWGKVICLVLDDLHEADDESVDLMDNIIRARIPVILLLSSRSDHTNTSNSTRVIFDNEQVMKLELPLLKEKHVFDYVATTMAQDVETVVPLAAVCYEKSRGSPFLMKEILQTLYQKNCLWYDWKSSGWSYDLDRVFNELSTEDDTTDFIARKFGEMPHAARCMLAWSSLIGSVWSYTLVAKLMSGEFLNYSKLADSRQSSHVADATCRKRSHFSEQEISEALSTLLSIGIIIPGEGGDDEFQFSHSRYLNAANEMRECSKVDEMHFILSQAMLSYLSECRYSLYPLARHICLASSLIKARVKSRARYRDVLWRGAQKSVEQGAKPTALWYYKVCMELLQDNPWDETQPDVFFEETLQLFVTTAELQFEHGNLEEATRLIDETFKHARCSADKTRPYLLRAKILNKGGQFEQAFKNLQTCLADLGLETTNKPWTELDADFKRLEVKLRGMEPSEIVSRPLSQDRTVVALGTVLSEALATVYWHDAHQWFQLVLSYINVLLDKGHFVQAGLGFNMLGTAAIARYKDVELGLLYGDIAAGLYAKHQDTFVQGRGWTLYAMFIAHVSIPMSNLPVLLESALDFSLTTGDRAILLLNLGCMAAARFWAGQDLAEIEAFCAYAPEDIEGWEHDLRGGSVLLAIRQLVRALQGKTLTGSVDTLLDDDTCKKNDWYAMCAKNKMNWARATDTYSGLTIPAYYCYGHHDKVIELGRKMIDTTLDEMWSNRTVAQVRFYLALSLIAVAKTKPQNERQPFVEEVIILKQFIESWTTVNNVNYFAWLKLIEAGIADVTMEYDEVINNIEAAIDHCQVNNFLFEEALAVELGAEFLATRGAKRPAKVMIQEAIAAWNRINAVGKSAHLAAKHEWLLRTAVTSRTQNAETQTDAMATLVGNDDPGLHTHRDYTSTWIEPKAMSPIGNTIEEVPGLGLDILDLTSILEFSKVISSELQINNLLEKMIGVIMDAVQGQGEFCAIVIDSEDHGWCVAASGDPERGVRTYPDGIPFSDVDDVAAQQITHYILRTKETVFVRNVLEDERFGNVSEAYMQRNPKGRSIICIPIIQSDHLMGLIHLEGRPGAFTQRNMLVLTLLTNQVAISLGNALLYRKVRKVSAANAAMVESQKRALAAAREAEAKAKAAEAEAKHNVKLKEEAAKAKSIFLANVSHELRTPLNGVIGMSELLKGTDLTKDQEGYADSIRVCADTLLTVINDILDFSKLEAGKMQMFTVPLNLKETITEVVRALAYTNQERGLQTTVDLDSGDSLVLGDPVRLHQLLMNLLSNAYKFTPKGSVTVKSKKVSETRDRVKFLFSVADTGIGITAEQLSRLFQPFSQADSSTARSYGGSGLGLSICKAMIENVLGGKIWIESEPDKGTTVFFQLTFQKAPKDSSVPTDMRIATKDPDPMANWSRSSGPGSEAKASFCDLSKVPREEIRVCIAEDNAINRKIAVSFVTKIGLQCEAYEDGQQAYEALQRASKEGKPFHIVLMDVQMPVLDGYNATIAIRKDEDPHVRNVLVIAMTASAIRGDREKCLESGMNDYLAKPVRQTALKVMLDEYLNSTKVVQTPVSARQETASTPDDEMHNHDGEAPDKTSRLAAKDKRTEAAGKSEIKERPNGPSVTSSVEDKGGNETGTAVVTPKPKKKRIPLKGSARNKPDSDDKCTSTTANSDPDGRQSNNERRASSPPSGKKETDLLGHISKDTIPPPDDAADRQLIERQLLKTRSEQAAFALEQKKNQVSKVNGHATAVEVSNEEIKPEAKKANGS</sequence>
<dbReference type="EC" id="2.7.13.3" evidence="1"/>